<dbReference type="SUPFAM" id="SSF109854">
    <property type="entry name" value="DinB/YfiT-like putative metalloenzymes"/>
    <property type="match status" value="1"/>
</dbReference>
<name>A0A6J7EMY3_9ZZZZ</name>
<protein>
    <submittedName>
        <fullName evidence="1">Unannotated protein</fullName>
    </submittedName>
</protein>
<gene>
    <name evidence="1" type="ORF">UFOPK3376_01972</name>
</gene>
<dbReference type="EMBL" id="CAFBLP010000052">
    <property type="protein sequence ID" value="CAB4884777.1"/>
    <property type="molecule type" value="Genomic_DNA"/>
</dbReference>
<evidence type="ECO:0000313" key="1">
    <source>
        <dbReference type="EMBL" id="CAB4884777.1"/>
    </source>
</evidence>
<proteinExistence type="predicted"/>
<sequence>MSSDPGRLYAAARERITAIAQDLPAGAAERVCPATPEWTVHEVLAHLRGVTEDVRLGNLVGVATDPWTAKQVERLGATPIAELLSGWAEDAPLIEAVLSMPNPGEALLAVFDAHAHEADLRGALGLAPFLADEFAEWCAPKFARGFIAKAAAADLPGVQVVTDEGDRIGATDAPTVLRLSRFEFFRAVLGRRSAAQVLAYNWGSADAAAYLTHLFVFGPRADDLVE</sequence>
<reference evidence="1" key="1">
    <citation type="submission" date="2020-05" db="EMBL/GenBank/DDBJ databases">
        <authorList>
            <person name="Chiriac C."/>
            <person name="Salcher M."/>
            <person name="Ghai R."/>
            <person name="Kavagutti S V."/>
        </authorList>
    </citation>
    <scope>NUCLEOTIDE SEQUENCE</scope>
</reference>
<accession>A0A6J7EMY3</accession>
<dbReference type="InterPro" id="IPR034660">
    <property type="entry name" value="DinB/YfiT-like"/>
</dbReference>
<organism evidence="1">
    <name type="scientific">freshwater metagenome</name>
    <dbReference type="NCBI Taxonomy" id="449393"/>
    <lineage>
        <taxon>unclassified sequences</taxon>
        <taxon>metagenomes</taxon>
        <taxon>ecological metagenomes</taxon>
    </lineage>
</organism>
<dbReference type="AlphaFoldDB" id="A0A6J7EMY3"/>